<evidence type="ECO:0000256" key="2">
    <source>
        <dbReference type="ARBA" id="ARBA00022679"/>
    </source>
</evidence>
<dbReference type="InterPro" id="IPR002201">
    <property type="entry name" value="Glyco_trans_9"/>
</dbReference>
<dbReference type="RefSeq" id="WP_147092526.1">
    <property type="nucleotide sequence ID" value="NZ_BJVC01000001.1"/>
</dbReference>
<evidence type="ECO:0000313" key="4">
    <source>
        <dbReference type="Proteomes" id="UP000321405"/>
    </source>
</evidence>
<dbReference type="PANTHER" id="PTHR30160">
    <property type="entry name" value="TETRAACYLDISACCHARIDE 4'-KINASE-RELATED"/>
    <property type="match status" value="1"/>
</dbReference>
<dbReference type="Gene3D" id="3.40.50.2000">
    <property type="entry name" value="Glycogen Phosphorylase B"/>
    <property type="match status" value="2"/>
</dbReference>
<evidence type="ECO:0000313" key="3">
    <source>
        <dbReference type="EMBL" id="GEL01603.1"/>
    </source>
</evidence>
<dbReference type="SUPFAM" id="SSF53756">
    <property type="entry name" value="UDP-Glycosyltransferase/glycogen phosphorylase"/>
    <property type="match status" value="1"/>
</dbReference>
<dbReference type="GO" id="GO:0005829">
    <property type="term" value="C:cytosol"/>
    <property type="evidence" value="ECO:0007669"/>
    <property type="project" value="TreeGrafter"/>
</dbReference>
<keyword evidence="1" id="KW-0328">Glycosyltransferase</keyword>
<comment type="caution">
    <text evidence="3">The sequence shown here is derived from an EMBL/GenBank/DDBJ whole genome shotgun (WGS) entry which is preliminary data.</text>
</comment>
<dbReference type="InterPro" id="IPR051199">
    <property type="entry name" value="LPS_LOS_Heptosyltrfase"/>
</dbReference>
<dbReference type="OrthoDB" id="9797795at2"/>
<keyword evidence="2 3" id="KW-0808">Transferase</keyword>
<keyword evidence="4" id="KW-1185">Reference proteome</keyword>
<name>A0A511BP22_9PROT</name>
<dbReference type="Proteomes" id="UP000321405">
    <property type="component" value="Unassembled WGS sequence"/>
</dbReference>
<organism evidence="3 4">
    <name type="scientific">Swaminathania salitolerans</name>
    <dbReference type="NCBI Taxonomy" id="182838"/>
    <lineage>
        <taxon>Bacteria</taxon>
        <taxon>Pseudomonadati</taxon>
        <taxon>Pseudomonadota</taxon>
        <taxon>Alphaproteobacteria</taxon>
        <taxon>Acetobacterales</taxon>
        <taxon>Acetobacteraceae</taxon>
        <taxon>Swaminathania</taxon>
    </lineage>
</organism>
<proteinExistence type="predicted"/>
<dbReference type="GO" id="GO:0008713">
    <property type="term" value="F:ADP-heptose-lipopolysaccharide heptosyltransferase activity"/>
    <property type="evidence" value="ECO:0007669"/>
    <property type="project" value="TreeGrafter"/>
</dbReference>
<dbReference type="GO" id="GO:0009244">
    <property type="term" value="P:lipopolysaccharide core region biosynthetic process"/>
    <property type="evidence" value="ECO:0007669"/>
    <property type="project" value="TreeGrafter"/>
</dbReference>
<sequence length="299" mass="32193">MKRILFITSNRLGDAVISSGVLNEVIARQPRARITVVCGPVAASYFEPCPAVERVIVLEKRRFDLHWADLWRRCVLRWWDIVIDLRGSGISFFLPCGTRRIMRGGRRPGARIGQLSSVFPDTPILRPASWSRPGQMRLAEAILPKGKRYLALAPTANWDGKIWPADRFVALAEALDAQGLQPVVFYGPGASEHARARAVLDALPDALDLGGDHPLGLVAAFLRRCTLFVGNDSGLMHLAAATGIATLGLFGPSRVSEYAPCGSRARSVVAPGPEGEAPIAGLSTAQVIASACALLRDEG</sequence>
<protein>
    <submittedName>
        <fullName evidence="3">Glycosyl transferase</fullName>
    </submittedName>
</protein>
<dbReference type="AlphaFoldDB" id="A0A511BP22"/>
<gene>
    <name evidence="3" type="ORF">SSA02_07660</name>
</gene>
<dbReference type="EMBL" id="BJVC01000001">
    <property type="protein sequence ID" value="GEL01603.1"/>
    <property type="molecule type" value="Genomic_DNA"/>
</dbReference>
<accession>A0A511BP22</accession>
<dbReference type="PANTHER" id="PTHR30160:SF7">
    <property type="entry name" value="ADP-HEPTOSE--LPS HEPTOSYLTRANSFERASE 2"/>
    <property type="match status" value="1"/>
</dbReference>
<reference evidence="3 4" key="1">
    <citation type="submission" date="2019-07" db="EMBL/GenBank/DDBJ databases">
        <title>Whole genome shotgun sequence of Swaminathania salitolerans NBRC 104436.</title>
        <authorList>
            <person name="Hosoyama A."/>
            <person name="Uohara A."/>
            <person name="Ohji S."/>
            <person name="Ichikawa N."/>
        </authorList>
    </citation>
    <scope>NUCLEOTIDE SEQUENCE [LARGE SCALE GENOMIC DNA]</scope>
    <source>
        <strain evidence="3 4">NBRC 104436</strain>
    </source>
</reference>
<dbReference type="Pfam" id="PF01075">
    <property type="entry name" value="Glyco_transf_9"/>
    <property type="match status" value="1"/>
</dbReference>
<evidence type="ECO:0000256" key="1">
    <source>
        <dbReference type="ARBA" id="ARBA00022676"/>
    </source>
</evidence>
<dbReference type="CDD" id="cd03789">
    <property type="entry name" value="GT9_LPS_heptosyltransferase"/>
    <property type="match status" value="1"/>
</dbReference>